<dbReference type="PROSITE" id="PS51257">
    <property type="entry name" value="PROKAR_LIPOPROTEIN"/>
    <property type="match status" value="1"/>
</dbReference>
<evidence type="ECO:0000313" key="6">
    <source>
        <dbReference type="EMBL" id="BCD96925.1"/>
    </source>
</evidence>
<evidence type="ECO:0000256" key="2">
    <source>
        <dbReference type="ARBA" id="ARBA00023136"/>
    </source>
</evidence>
<dbReference type="Pfam" id="PF13488">
    <property type="entry name" value="Gly-zipper_Omp"/>
    <property type="match status" value="1"/>
</dbReference>
<evidence type="ECO:0000313" key="7">
    <source>
        <dbReference type="Proteomes" id="UP001320119"/>
    </source>
</evidence>
<dbReference type="GO" id="GO:0009279">
    <property type="term" value="C:cell outer membrane"/>
    <property type="evidence" value="ECO:0007669"/>
    <property type="project" value="UniProtKB-SubCell"/>
</dbReference>
<gene>
    <name evidence="6" type="ORF">MARGE09_P1125</name>
</gene>
<dbReference type="Pfam" id="PF00691">
    <property type="entry name" value="OmpA"/>
    <property type="match status" value="1"/>
</dbReference>
<evidence type="ECO:0000256" key="1">
    <source>
        <dbReference type="ARBA" id="ARBA00004442"/>
    </source>
</evidence>
<sequence>MRRLGIAVLAFSLSACTTLDPYTGEKGVGNSAKGAGIGAIAGAAIGAATASKNDRDKAILTGAALGAAAGGGIGYYMDKQEKALRDKLAGSGVQVQREGDNLRLIMPGNITFQTDSAQIRGNFYDVLDSVSLVLKEFKDTSILVAGHTDSVGNDNYNQGLSERRAYSVKNYLSSAGIPSGRVQAVGFGERHPVASNSTDAGREQNRRVELELEPLR</sequence>
<dbReference type="PANTHER" id="PTHR30329">
    <property type="entry name" value="STATOR ELEMENT OF FLAGELLAR MOTOR COMPLEX"/>
    <property type="match status" value="1"/>
</dbReference>
<dbReference type="InterPro" id="IPR006665">
    <property type="entry name" value="OmpA-like"/>
</dbReference>
<dbReference type="CDD" id="cd07185">
    <property type="entry name" value="OmpA_C-like"/>
    <property type="match status" value="1"/>
</dbReference>
<dbReference type="InterPro" id="IPR039567">
    <property type="entry name" value="Gly-zipper"/>
</dbReference>
<dbReference type="KEGG" id="marq:MARGE09_P1125"/>
<dbReference type="AlphaFoldDB" id="A0AAN1WG12"/>
<dbReference type="Gene3D" id="3.30.1330.60">
    <property type="entry name" value="OmpA-like domain"/>
    <property type="match status" value="1"/>
</dbReference>
<keyword evidence="7" id="KW-1185">Reference proteome</keyword>
<name>A0AAN1WG12_9GAMM</name>
<accession>A0AAN1WG12</accession>
<feature type="domain" description="OmpA-like" evidence="5">
    <location>
        <begin position="99"/>
        <end position="216"/>
    </location>
</feature>
<dbReference type="InterPro" id="IPR036737">
    <property type="entry name" value="OmpA-like_sf"/>
</dbReference>
<dbReference type="InterPro" id="IPR006664">
    <property type="entry name" value="OMP_bac"/>
</dbReference>
<evidence type="ECO:0000256" key="3">
    <source>
        <dbReference type="ARBA" id="ARBA00023237"/>
    </source>
</evidence>
<reference evidence="6 7" key="1">
    <citation type="journal article" date="2022" name="IScience">
        <title>An ultrasensitive nanofiber-based assay for enzymatic hydrolysis and deep-sea microbial degradation of cellulose.</title>
        <authorList>
            <person name="Tsudome M."/>
            <person name="Tachioka M."/>
            <person name="Miyazaki M."/>
            <person name="Uchimura K."/>
            <person name="Tsuda M."/>
            <person name="Takaki Y."/>
            <person name="Deguchi S."/>
        </authorList>
    </citation>
    <scope>NUCLEOTIDE SEQUENCE [LARGE SCALE GENOMIC DNA]</scope>
    <source>
        <strain evidence="6 7">GE09</strain>
    </source>
</reference>
<dbReference type="PROSITE" id="PS01068">
    <property type="entry name" value="OMPA_1"/>
    <property type="match status" value="1"/>
</dbReference>
<dbReference type="InterPro" id="IPR006690">
    <property type="entry name" value="OMPA-like_CS"/>
</dbReference>
<evidence type="ECO:0000259" key="5">
    <source>
        <dbReference type="PROSITE" id="PS51123"/>
    </source>
</evidence>
<organism evidence="6 7">
    <name type="scientific">Marinagarivorans cellulosilyticus</name>
    <dbReference type="NCBI Taxonomy" id="2721545"/>
    <lineage>
        <taxon>Bacteria</taxon>
        <taxon>Pseudomonadati</taxon>
        <taxon>Pseudomonadota</taxon>
        <taxon>Gammaproteobacteria</taxon>
        <taxon>Cellvibrionales</taxon>
        <taxon>Cellvibrionaceae</taxon>
        <taxon>Marinagarivorans</taxon>
    </lineage>
</organism>
<dbReference type="RefSeq" id="WP_236986408.1">
    <property type="nucleotide sequence ID" value="NZ_AP023086.1"/>
</dbReference>
<dbReference type="PRINTS" id="PR01021">
    <property type="entry name" value="OMPADOMAIN"/>
</dbReference>
<evidence type="ECO:0000256" key="4">
    <source>
        <dbReference type="PROSITE-ProRule" id="PRU00473"/>
    </source>
</evidence>
<proteinExistence type="predicted"/>
<dbReference type="SUPFAM" id="SSF103088">
    <property type="entry name" value="OmpA-like"/>
    <property type="match status" value="1"/>
</dbReference>
<keyword evidence="2 4" id="KW-0472">Membrane</keyword>
<protein>
    <recommendedName>
        <fullName evidence="5">OmpA-like domain-containing protein</fullName>
    </recommendedName>
</protein>
<keyword evidence="3" id="KW-0998">Cell outer membrane</keyword>
<dbReference type="PROSITE" id="PS51123">
    <property type="entry name" value="OMPA_2"/>
    <property type="match status" value="1"/>
</dbReference>
<dbReference type="EMBL" id="AP023086">
    <property type="protein sequence ID" value="BCD96925.1"/>
    <property type="molecule type" value="Genomic_DNA"/>
</dbReference>
<dbReference type="Proteomes" id="UP001320119">
    <property type="component" value="Chromosome"/>
</dbReference>
<comment type="subcellular location">
    <subcellularLocation>
        <location evidence="1">Cell outer membrane</location>
    </subcellularLocation>
</comment>
<dbReference type="InterPro" id="IPR050330">
    <property type="entry name" value="Bact_OuterMem_StrucFunc"/>
</dbReference>
<dbReference type="PANTHER" id="PTHR30329:SF21">
    <property type="entry name" value="LIPOPROTEIN YIAD-RELATED"/>
    <property type="match status" value="1"/>
</dbReference>